<evidence type="ECO:0000256" key="7">
    <source>
        <dbReference type="RuleBase" id="RU365071"/>
    </source>
</evidence>
<dbReference type="GO" id="GO:0006281">
    <property type="term" value="P:DNA repair"/>
    <property type="evidence" value="ECO:0007669"/>
    <property type="project" value="UniProtKB-UniRule"/>
</dbReference>
<feature type="domain" description="Non-structural maintenance of chromosome element 4 C-terminal" evidence="9">
    <location>
        <begin position="233"/>
        <end position="320"/>
    </location>
</feature>
<comment type="caution">
    <text evidence="10">The sequence shown here is derived from an EMBL/GenBank/DDBJ whole genome shotgun (WGS) entry which is preliminary data.</text>
</comment>
<dbReference type="Pfam" id="PF08743">
    <property type="entry name" value="Nse4_C"/>
    <property type="match status" value="1"/>
</dbReference>
<feature type="compositionally biased region" description="Polar residues" evidence="8">
    <location>
        <begin position="32"/>
        <end position="41"/>
    </location>
</feature>
<evidence type="ECO:0000256" key="6">
    <source>
        <dbReference type="ARBA" id="ARBA00023242"/>
    </source>
</evidence>
<evidence type="ECO:0000256" key="1">
    <source>
        <dbReference type="ARBA" id="ARBA00004123"/>
    </source>
</evidence>
<dbReference type="InterPro" id="IPR027786">
    <property type="entry name" value="Nse4/EID"/>
</dbReference>
<feature type="region of interest" description="Disordered" evidence="8">
    <location>
        <begin position="325"/>
        <end position="358"/>
    </location>
</feature>
<keyword evidence="6 7" id="KW-0539">Nucleus</keyword>
<evidence type="ECO:0000256" key="8">
    <source>
        <dbReference type="SAM" id="MobiDB-lite"/>
    </source>
</evidence>
<comment type="similarity">
    <text evidence="2 7">Belongs to the NSE4 family.</text>
</comment>
<reference evidence="10" key="1">
    <citation type="submission" date="2023-05" db="EMBL/GenBank/DDBJ databases">
        <title>Nepenthes gracilis genome sequencing.</title>
        <authorList>
            <person name="Fukushima K."/>
        </authorList>
    </citation>
    <scope>NUCLEOTIDE SEQUENCE</scope>
    <source>
        <strain evidence="10">SING2019-196</strain>
    </source>
</reference>
<feature type="region of interest" description="Disordered" evidence="8">
    <location>
        <begin position="188"/>
        <end position="215"/>
    </location>
</feature>
<evidence type="ECO:0000313" key="10">
    <source>
        <dbReference type="EMBL" id="GMH18731.1"/>
    </source>
</evidence>
<accession>A0AAD3SXI5</accession>
<dbReference type="PANTHER" id="PTHR16140:SF0">
    <property type="entry name" value="NON-STRUCTURAL MAINTENANCE OF CHROMOSOMES ELEMENT 4"/>
    <property type="match status" value="1"/>
</dbReference>
<keyword evidence="11" id="KW-1185">Reference proteome</keyword>
<proteinExistence type="inferred from homology"/>
<keyword evidence="5 7" id="KW-0234">DNA repair</keyword>
<dbReference type="GO" id="GO:0030915">
    <property type="term" value="C:Smc5-Smc6 complex"/>
    <property type="evidence" value="ECO:0007669"/>
    <property type="project" value="UniProtKB-UniRule"/>
</dbReference>
<protein>
    <recommendedName>
        <fullName evidence="7">Non-structural maintenance of chromosomes element 4</fullName>
    </recommendedName>
</protein>
<keyword evidence="3 7" id="KW-0227">DNA damage</keyword>
<evidence type="ECO:0000256" key="3">
    <source>
        <dbReference type="ARBA" id="ARBA00022763"/>
    </source>
</evidence>
<gene>
    <name evidence="10" type="ORF">Nepgr_020572</name>
</gene>
<comment type="subcellular location">
    <subcellularLocation>
        <location evidence="1 7">Nucleus</location>
    </subcellularLocation>
</comment>
<name>A0AAD3SXI5_NEPGR</name>
<feature type="compositionally biased region" description="Basic and acidic residues" evidence="8">
    <location>
        <begin position="196"/>
        <end position="215"/>
    </location>
</feature>
<dbReference type="InterPro" id="IPR014854">
    <property type="entry name" value="Nse4_C"/>
</dbReference>
<dbReference type="Proteomes" id="UP001279734">
    <property type="component" value="Unassembled WGS sequence"/>
</dbReference>
<dbReference type="GO" id="GO:0005634">
    <property type="term" value="C:nucleus"/>
    <property type="evidence" value="ECO:0007669"/>
    <property type="project" value="UniProtKB-SubCell"/>
</dbReference>
<dbReference type="PANTHER" id="PTHR16140">
    <property type="entry name" value="NON-STRUCTURAL MAINTENANCE OF CHROMOSOMES ELEMENT 4"/>
    <property type="match status" value="1"/>
</dbReference>
<evidence type="ECO:0000256" key="4">
    <source>
        <dbReference type="ARBA" id="ARBA00023172"/>
    </source>
</evidence>
<comment type="function">
    <text evidence="7">Component of the SMC5-SMC6 complex, that promotes sister chromatid alignment after DNA damage and facilitates double-stranded DNA breaks (DSBs) repair via homologous recombination between sister chromatids.</text>
</comment>
<dbReference type="GO" id="GO:0006310">
    <property type="term" value="P:DNA recombination"/>
    <property type="evidence" value="ECO:0007669"/>
    <property type="project" value="UniProtKB-UniRule"/>
</dbReference>
<comment type="subunit">
    <text evidence="7">Component of the SMC5-SMC6 complex.</text>
</comment>
<keyword evidence="4 7" id="KW-0233">DNA recombination</keyword>
<evidence type="ECO:0000313" key="11">
    <source>
        <dbReference type="Proteomes" id="UP001279734"/>
    </source>
</evidence>
<feature type="compositionally biased region" description="Basic and acidic residues" evidence="8">
    <location>
        <begin position="1"/>
        <end position="22"/>
    </location>
</feature>
<dbReference type="AlphaFoldDB" id="A0AAD3SXI5"/>
<sequence>MAERGVKREPSFSINEERELRTRKGKSVADVSDTSTQNPHQHQGEREWRSRKGGGFAGLSDSSTQNLLQQQDVVERRALRCRYLAVKNLISGEREDITRPDSDKFKSIINEVESMHQKVQAPREQVADAEALLDITNSLVTSVKALKNDGITPSNFVTCLLRDWGQQGGTGCCTMLGPMNTELKQRKSFVRRKHVRPTESERPEEVNENQEERTDTDKNMATMFDILRKHRRVRLENLILNRHSFAQTVENLFALSFLVKDGRAEIIVNNKGHHLVSPRNAPIANAVTSGKVSYSHFMFRFDFMDWKLMMDSVVIGEELMPDRTQASTVASADSESDLTPGESQTAAPTTPIRKLSRNRGRVLQEHVVVEDSPEPNNCKVRAAAIRKRKL</sequence>
<feature type="region of interest" description="Disordered" evidence="8">
    <location>
        <begin position="1"/>
        <end position="64"/>
    </location>
</feature>
<evidence type="ECO:0000256" key="5">
    <source>
        <dbReference type="ARBA" id="ARBA00023204"/>
    </source>
</evidence>
<evidence type="ECO:0000259" key="9">
    <source>
        <dbReference type="Pfam" id="PF08743"/>
    </source>
</evidence>
<organism evidence="10 11">
    <name type="scientific">Nepenthes gracilis</name>
    <name type="common">Slender pitcher plant</name>
    <dbReference type="NCBI Taxonomy" id="150966"/>
    <lineage>
        <taxon>Eukaryota</taxon>
        <taxon>Viridiplantae</taxon>
        <taxon>Streptophyta</taxon>
        <taxon>Embryophyta</taxon>
        <taxon>Tracheophyta</taxon>
        <taxon>Spermatophyta</taxon>
        <taxon>Magnoliopsida</taxon>
        <taxon>eudicotyledons</taxon>
        <taxon>Gunneridae</taxon>
        <taxon>Pentapetalae</taxon>
        <taxon>Caryophyllales</taxon>
        <taxon>Nepenthaceae</taxon>
        <taxon>Nepenthes</taxon>
    </lineage>
</organism>
<dbReference type="EMBL" id="BSYO01000019">
    <property type="protein sequence ID" value="GMH18731.1"/>
    <property type="molecule type" value="Genomic_DNA"/>
</dbReference>
<evidence type="ECO:0000256" key="2">
    <source>
        <dbReference type="ARBA" id="ARBA00008997"/>
    </source>
</evidence>